<organism evidence="3 4">
    <name type="scientific">Allokutzneria albata</name>
    <name type="common">Kibdelosporangium albatum</name>
    <dbReference type="NCBI Taxonomy" id="211114"/>
    <lineage>
        <taxon>Bacteria</taxon>
        <taxon>Bacillati</taxon>
        <taxon>Actinomycetota</taxon>
        <taxon>Actinomycetes</taxon>
        <taxon>Pseudonocardiales</taxon>
        <taxon>Pseudonocardiaceae</taxon>
        <taxon>Allokutzneria</taxon>
    </lineage>
</organism>
<name>A0A1G9ZIX6_ALLAB</name>
<keyword evidence="4" id="KW-1185">Reference proteome</keyword>
<dbReference type="EMBL" id="LT629701">
    <property type="protein sequence ID" value="SDN21075.1"/>
    <property type="molecule type" value="Genomic_DNA"/>
</dbReference>
<accession>A0A1G9ZIX6</accession>
<reference evidence="3 4" key="1">
    <citation type="submission" date="2016-10" db="EMBL/GenBank/DDBJ databases">
        <authorList>
            <person name="de Groot N.N."/>
        </authorList>
    </citation>
    <scope>NUCLEOTIDE SEQUENCE [LARGE SCALE GENOMIC DNA]</scope>
    <source>
        <strain evidence="3 4">DSM 44149</strain>
    </source>
</reference>
<evidence type="ECO:0000313" key="4">
    <source>
        <dbReference type="Proteomes" id="UP000183376"/>
    </source>
</evidence>
<evidence type="ECO:0000256" key="2">
    <source>
        <dbReference type="SAM" id="Phobius"/>
    </source>
</evidence>
<dbReference type="AlphaFoldDB" id="A0A1G9ZIX6"/>
<keyword evidence="2" id="KW-0472">Membrane</keyword>
<evidence type="ECO:0000313" key="3">
    <source>
        <dbReference type="EMBL" id="SDN21075.1"/>
    </source>
</evidence>
<evidence type="ECO:0000256" key="1">
    <source>
        <dbReference type="SAM" id="MobiDB-lite"/>
    </source>
</evidence>
<feature type="region of interest" description="Disordered" evidence="1">
    <location>
        <begin position="242"/>
        <end position="270"/>
    </location>
</feature>
<dbReference type="STRING" id="211114.SAMN04489726_5523"/>
<gene>
    <name evidence="3" type="ORF">SAMN04489726_5523</name>
</gene>
<evidence type="ECO:0008006" key="5">
    <source>
        <dbReference type="Google" id="ProtNLM"/>
    </source>
</evidence>
<protein>
    <recommendedName>
        <fullName evidence="5">Secreted protein</fullName>
    </recommendedName>
</protein>
<proteinExistence type="predicted"/>
<sequence>MRSSGYTFCGQFDACGRAASYVVADLTATLRSVGFPAWIWFLIAVVAAVAGLALLAGDRAQRTARNRERRRWAALRGWRFAENDHALLTQWQHGGLAFSKSGGATDVVTGSMFTADGRRLVQVMDHEQGSKVTMVLAAVKLRRSVPTVLELWEPSVPFAREREAELDLYGPVGNRYGFTADMAVAHPLITPEFVEAVDEIGDDVMVVWLEGTWVLAAAPPNADPARLERLLSDLGEVADFVDPFDSDPNAHPPEDAEVYRPSSTHHHSEH</sequence>
<keyword evidence="2" id="KW-0812">Transmembrane</keyword>
<feature type="transmembrane region" description="Helical" evidence="2">
    <location>
        <begin position="37"/>
        <end position="57"/>
    </location>
</feature>
<dbReference type="Proteomes" id="UP000183376">
    <property type="component" value="Chromosome I"/>
</dbReference>
<keyword evidence="2" id="KW-1133">Transmembrane helix</keyword>
<dbReference type="eggNOG" id="ENOG502ZNE6">
    <property type="taxonomic scope" value="Bacteria"/>
</dbReference>